<gene>
    <name evidence="2" type="ORF">LCGC14_1810260</name>
</gene>
<evidence type="ECO:0000259" key="1">
    <source>
        <dbReference type="PROSITE" id="PS50076"/>
    </source>
</evidence>
<feature type="domain" description="J" evidence="1">
    <location>
        <begin position="11"/>
        <end position="87"/>
    </location>
</feature>
<protein>
    <recommendedName>
        <fullName evidence="1">J domain-containing protein</fullName>
    </recommendedName>
</protein>
<proteinExistence type="predicted"/>
<dbReference type="EMBL" id="LAZR01017573">
    <property type="protein sequence ID" value="KKL99855.1"/>
    <property type="molecule type" value="Genomic_DNA"/>
</dbReference>
<dbReference type="Gene3D" id="1.10.287.110">
    <property type="entry name" value="DnaJ domain"/>
    <property type="match status" value="1"/>
</dbReference>
<dbReference type="AlphaFoldDB" id="A0A0F9J1S8"/>
<sequence length="214" mass="24553">MRIIIGDRTEQAMKTLDIPEYPFTPEELSTKFRLLIKKIHPDVNGSEKAKKHSQEAISSYKMLKNLAISNVSDKERNVAQKVFDEDEDMFSFYETCPRCKGSKKDRWYTPRQPCFNCNDHDRFFTMDSVLPSPGWHKVRCNQCLNGIFTLRNGRKVTCRRCKGTGIYKIKCRVCQGTGFTGIDKEHEFNCIKCGGTGKIKLDLFNPVIPKGAVL</sequence>
<dbReference type="PROSITE" id="PS50076">
    <property type="entry name" value="DNAJ_2"/>
    <property type="match status" value="1"/>
</dbReference>
<dbReference type="SUPFAM" id="SSF46565">
    <property type="entry name" value="Chaperone J-domain"/>
    <property type="match status" value="1"/>
</dbReference>
<evidence type="ECO:0000313" key="2">
    <source>
        <dbReference type="EMBL" id="KKL99855.1"/>
    </source>
</evidence>
<accession>A0A0F9J1S8</accession>
<comment type="caution">
    <text evidence="2">The sequence shown here is derived from an EMBL/GenBank/DDBJ whole genome shotgun (WGS) entry which is preliminary data.</text>
</comment>
<name>A0A0F9J1S8_9ZZZZ</name>
<dbReference type="InterPro" id="IPR001623">
    <property type="entry name" value="DnaJ_domain"/>
</dbReference>
<reference evidence="2" key="1">
    <citation type="journal article" date="2015" name="Nature">
        <title>Complex archaea that bridge the gap between prokaryotes and eukaryotes.</title>
        <authorList>
            <person name="Spang A."/>
            <person name="Saw J.H."/>
            <person name="Jorgensen S.L."/>
            <person name="Zaremba-Niedzwiedzka K."/>
            <person name="Martijn J."/>
            <person name="Lind A.E."/>
            <person name="van Eijk R."/>
            <person name="Schleper C."/>
            <person name="Guy L."/>
            <person name="Ettema T.J."/>
        </authorList>
    </citation>
    <scope>NUCLEOTIDE SEQUENCE</scope>
</reference>
<dbReference type="InterPro" id="IPR036869">
    <property type="entry name" value="J_dom_sf"/>
</dbReference>
<organism evidence="2">
    <name type="scientific">marine sediment metagenome</name>
    <dbReference type="NCBI Taxonomy" id="412755"/>
    <lineage>
        <taxon>unclassified sequences</taxon>
        <taxon>metagenomes</taxon>
        <taxon>ecological metagenomes</taxon>
    </lineage>
</organism>